<keyword evidence="2" id="KW-0732">Signal</keyword>
<dbReference type="PIRSF" id="PIRSF000103">
    <property type="entry name" value="HIBADH"/>
    <property type="match status" value="1"/>
</dbReference>
<sequence length="287" mass="30513">MRMSNVIAVLGLGVMGSAIAATLLDDGAEVVVWNRKAEKAQHMRELGARVAERATAAVDEADVIVVVTATPVDLAADFEALGERLKGKTVINLATGRPSEVQKLDQIVRGAGAKFISGTIQCFPPDIGRESAAILFGGDGKIWGEVEPLLRKIAPQSTYVSARPDVPNVLDAGLTGTFVFGAGAAFLEGLRFVVNSGISIDEIRDLIPTYIAGQTHFIEGLFESVAAADYQPRGADLDIYARAIELFQQAQEDIGQPPRILKALRERILSSIAEGSGGRGYAALFNH</sequence>
<dbReference type="SMART" id="SM00984">
    <property type="entry name" value="UDPG_MGDP_dh_C"/>
    <property type="match status" value="1"/>
</dbReference>
<evidence type="ECO:0000313" key="4">
    <source>
        <dbReference type="EMBL" id="RQT37201.1"/>
    </source>
</evidence>
<evidence type="ECO:0000256" key="1">
    <source>
        <dbReference type="ARBA" id="ARBA00023002"/>
    </source>
</evidence>
<dbReference type="SUPFAM" id="SSF48179">
    <property type="entry name" value="6-phosphogluconate dehydrogenase C-terminal domain-like"/>
    <property type="match status" value="1"/>
</dbReference>
<comment type="caution">
    <text evidence="4">The sequence shown here is derived from an EMBL/GenBank/DDBJ whole genome shotgun (WGS) entry which is preliminary data.</text>
</comment>
<dbReference type="InterPro" id="IPR051265">
    <property type="entry name" value="HIBADH-related_NP60_sf"/>
</dbReference>
<accession>A0A0G3Z479</accession>
<dbReference type="InterPro" id="IPR036291">
    <property type="entry name" value="NAD(P)-bd_dom_sf"/>
</dbReference>
<dbReference type="PANTHER" id="PTHR43580:SF2">
    <property type="entry name" value="CYTOKINE-LIKE NUCLEAR FACTOR N-PAC"/>
    <property type="match status" value="1"/>
</dbReference>
<dbReference type="PANTHER" id="PTHR43580">
    <property type="entry name" value="OXIDOREDUCTASE GLYR1-RELATED"/>
    <property type="match status" value="1"/>
</dbReference>
<reference evidence="4 5" key="1">
    <citation type="submission" date="2018-08" db="EMBL/GenBank/DDBJ databases">
        <title>Comparative analysis of Burkholderia isolates from Puerto Rico.</title>
        <authorList>
            <person name="Hall C."/>
            <person name="Sahl J."/>
            <person name="Wagner D."/>
        </authorList>
    </citation>
    <scope>NUCLEOTIDE SEQUENCE [LARGE SCALE GENOMIC DNA]</scope>
    <source>
        <strain evidence="4 5">Bp9001</strain>
    </source>
</reference>
<dbReference type="Pfam" id="PF03446">
    <property type="entry name" value="NAD_binding_2"/>
    <property type="match status" value="1"/>
</dbReference>
<dbReference type="InterPro" id="IPR015815">
    <property type="entry name" value="HIBADH-related"/>
</dbReference>
<dbReference type="InterPro" id="IPR013328">
    <property type="entry name" value="6PGD_dom2"/>
</dbReference>
<evidence type="ECO:0000313" key="5">
    <source>
        <dbReference type="Proteomes" id="UP000269271"/>
    </source>
</evidence>
<evidence type="ECO:0000259" key="3">
    <source>
        <dbReference type="SMART" id="SM00984"/>
    </source>
</evidence>
<dbReference type="GO" id="GO:0031491">
    <property type="term" value="F:nucleosome binding"/>
    <property type="evidence" value="ECO:0007669"/>
    <property type="project" value="TreeGrafter"/>
</dbReference>
<dbReference type="Gene3D" id="1.10.1040.10">
    <property type="entry name" value="N-(1-d-carboxylethyl)-l-norvaline Dehydrogenase, domain 2"/>
    <property type="match status" value="1"/>
</dbReference>
<dbReference type="EMBL" id="QTQX01000001">
    <property type="protein sequence ID" value="RQT37201.1"/>
    <property type="molecule type" value="Genomic_DNA"/>
</dbReference>
<dbReference type="InterPro" id="IPR014027">
    <property type="entry name" value="UDP-Glc/GDP-Man_DH_C"/>
</dbReference>
<dbReference type="GO" id="GO:0051287">
    <property type="term" value="F:NAD binding"/>
    <property type="evidence" value="ECO:0007669"/>
    <property type="project" value="InterPro"/>
</dbReference>
<proteinExistence type="predicted"/>
<evidence type="ECO:0000256" key="2">
    <source>
        <dbReference type="SAM" id="SignalP"/>
    </source>
</evidence>
<organism evidence="4 5">
    <name type="scientific">Burkholderia contaminans</name>
    <dbReference type="NCBI Taxonomy" id="488447"/>
    <lineage>
        <taxon>Bacteria</taxon>
        <taxon>Pseudomonadati</taxon>
        <taxon>Pseudomonadota</taxon>
        <taxon>Betaproteobacteria</taxon>
        <taxon>Burkholderiales</taxon>
        <taxon>Burkholderiaceae</taxon>
        <taxon>Burkholderia</taxon>
        <taxon>Burkholderia cepacia complex</taxon>
    </lineage>
</organism>
<dbReference type="GO" id="GO:0003677">
    <property type="term" value="F:DNA binding"/>
    <property type="evidence" value="ECO:0007669"/>
    <property type="project" value="TreeGrafter"/>
</dbReference>
<dbReference type="InterPro" id="IPR008927">
    <property type="entry name" value="6-PGluconate_DH-like_C_sf"/>
</dbReference>
<dbReference type="Gene3D" id="3.40.50.720">
    <property type="entry name" value="NAD(P)-binding Rossmann-like Domain"/>
    <property type="match status" value="1"/>
</dbReference>
<protein>
    <submittedName>
        <fullName evidence="4">NAD(P)-dependent oxidoreductase</fullName>
    </submittedName>
</protein>
<dbReference type="InterPro" id="IPR006115">
    <property type="entry name" value="6PGDH_NADP-bd"/>
</dbReference>
<dbReference type="GO" id="GO:0050661">
    <property type="term" value="F:NADP binding"/>
    <property type="evidence" value="ECO:0007669"/>
    <property type="project" value="InterPro"/>
</dbReference>
<feature type="chain" id="PRO_5043120254" evidence="2">
    <location>
        <begin position="21"/>
        <end position="287"/>
    </location>
</feature>
<dbReference type="GO" id="GO:0140673">
    <property type="term" value="P:transcription elongation-coupled chromatin remodeling"/>
    <property type="evidence" value="ECO:0007669"/>
    <property type="project" value="TreeGrafter"/>
</dbReference>
<feature type="domain" description="UDP-glucose/GDP-mannose dehydrogenase C-terminal" evidence="3">
    <location>
        <begin position="13"/>
        <end position="96"/>
    </location>
</feature>
<dbReference type="AlphaFoldDB" id="A0A0G3Z479"/>
<dbReference type="GO" id="GO:0000785">
    <property type="term" value="C:chromatin"/>
    <property type="evidence" value="ECO:0007669"/>
    <property type="project" value="TreeGrafter"/>
</dbReference>
<accession>A0A1C8ZPN2</accession>
<gene>
    <name evidence="4" type="ORF">DF037_00200</name>
</gene>
<keyword evidence="1" id="KW-0560">Oxidoreductase</keyword>
<name>A0A0G3Z479_9BURK</name>
<feature type="signal peptide" evidence="2">
    <location>
        <begin position="1"/>
        <end position="20"/>
    </location>
</feature>
<dbReference type="GO" id="GO:0016616">
    <property type="term" value="F:oxidoreductase activity, acting on the CH-OH group of donors, NAD or NADP as acceptor"/>
    <property type="evidence" value="ECO:0007669"/>
    <property type="project" value="InterPro"/>
</dbReference>
<dbReference type="Proteomes" id="UP000269271">
    <property type="component" value="Unassembled WGS sequence"/>
</dbReference>
<dbReference type="SUPFAM" id="SSF51735">
    <property type="entry name" value="NAD(P)-binding Rossmann-fold domains"/>
    <property type="match status" value="1"/>
</dbReference>
<dbReference type="KEGG" id="bcon:NL30_31870"/>